<comment type="caution">
    <text evidence="1">The sequence shown here is derived from an EMBL/GenBank/DDBJ whole genome shotgun (WGS) entry which is preliminary data.</text>
</comment>
<sequence length="134" mass="14237">MATAPAASSTGATASASNASCAFLGPGLGLHGRNRRRLASCREELAETLSDTALLVASQRQKRYLYPAMSYQQVPRHEFHNFVDLSPCSRSASLQIRASSNVKERGIAKANLGVPSGQLLGASLKLVVILTHCK</sequence>
<gene>
    <name evidence="1" type="ORF">PGLA1383_LOCUS20150</name>
</gene>
<proteinExistence type="predicted"/>
<evidence type="ECO:0000313" key="1">
    <source>
        <dbReference type="EMBL" id="CAE8601882.1"/>
    </source>
</evidence>
<name>A0A813ENK5_POLGL</name>
<organism evidence="1 2">
    <name type="scientific">Polarella glacialis</name>
    <name type="common">Dinoflagellate</name>
    <dbReference type="NCBI Taxonomy" id="89957"/>
    <lineage>
        <taxon>Eukaryota</taxon>
        <taxon>Sar</taxon>
        <taxon>Alveolata</taxon>
        <taxon>Dinophyceae</taxon>
        <taxon>Suessiales</taxon>
        <taxon>Suessiaceae</taxon>
        <taxon>Polarella</taxon>
    </lineage>
</organism>
<protein>
    <submittedName>
        <fullName evidence="1">Uncharacterized protein</fullName>
    </submittedName>
</protein>
<dbReference type="Proteomes" id="UP000654075">
    <property type="component" value="Unassembled WGS sequence"/>
</dbReference>
<accession>A0A813ENK5</accession>
<evidence type="ECO:0000313" key="2">
    <source>
        <dbReference type="Proteomes" id="UP000654075"/>
    </source>
</evidence>
<dbReference type="AlphaFoldDB" id="A0A813ENK5"/>
<keyword evidence="2" id="KW-1185">Reference proteome</keyword>
<reference evidence="1" key="1">
    <citation type="submission" date="2021-02" db="EMBL/GenBank/DDBJ databases">
        <authorList>
            <person name="Dougan E. K."/>
            <person name="Rhodes N."/>
            <person name="Thang M."/>
            <person name="Chan C."/>
        </authorList>
    </citation>
    <scope>NUCLEOTIDE SEQUENCE</scope>
</reference>
<dbReference type="EMBL" id="CAJNNV010013632">
    <property type="protein sequence ID" value="CAE8601882.1"/>
    <property type="molecule type" value="Genomic_DNA"/>
</dbReference>